<sequence length="116" mass="13173">MCLSKGRVRKMEKENICLSVCFVTKAIHMELVMDTSTPTFIAALKRTVVECPVMIVQIELCLNSQPMYPMSRDPNDQQALSPGHFLILPLYGGYGYQLEPLPGERAEEEQIFCFNK</sequence>
<name>A0ABY6LRL5_9ARAC</name>
<reference evidence="1 2" key="1">
    <citation type="submission" date="2022-03" db="EMBL/GenBank/DDBJ databases">
        <title>A chromosomal length assembly of Cordylochernes scorpioides.</title>
        <authorList>
            <person name="Zeh D."/>
            <person name="Zeh J."/>
        </authorList>
    </citation>
    <scope>NUCLEOTIDE SEQUENCE [LARGE SCALE GENOMIC DNA]</scope>
    <source>
        <strain evidence="1">IN4F17</strain>
        <tissue evidence="1">Whole Body</tissue>
    </source>
</reference>
<gene>
    <name evidence="1" type="ORF">LAZ67_X000485</name>
</gene>
<protein>
    <submittedName>
        <fullName evidence="1">Uncharacterized protein</fullName>
    </submittedName>
</protein>
<organism evidence="1 2">
    <name type="scientific">Cordylochernes scorpioides</name>
    <dbReference type="NCBI Taxonomy" id="51811"/>
    <lineage>
        <taxon>Eukaryota</taxon>
        <taxon>Metazoa</taxon>
        <taxon>Ecdysozoa</taxon>
        <taxon>Arthropoda</taxon>
        <taxon>Chelicerata</taxon>
        <taxon>Arachnida</taxon>
        <taxon>Pseudoscorpiones</taxon>
        <taxon>Cheliferoidea</taxon>
        <taxon>Chernetidae</taxon>
        <taxon>Cordylochernes</taxon>
    </lineage>
</organism>
<accession>A0ABY6LRL5</accession>
<evidence type="ECO:0000313" key="1">
    <source>
        <dbReference type="EMBL" id="UYV83875.1"/>
    </source>
</evidence>
<dbReference type="Proteomes" id="UP001235939">
    <property type="component" value="Chromosome X"/>
</dbReference>
<keyword evidence="2" id="KW-1185">Reference proteome</keyword>
<evidence type="ECO:0000313" key="2">
    <source>
        <dbReference type="Proteomes" id="UP001235939"/>
    </source>
</evidence>
<dbReference type="EMBL" id="CP092886">
    <property type="protein sequence ID" value="UYV83875.1"/>
    <property type="molecule type" value="Genomic_DNA"/>
</dbReference>
<proteinExistence type="predicted"/>